<accession>A0A1H8SJ60</accession>
<dbReference type="EMBL" id="FODY01000005">
    <property type="protein sequence ID" value="SEO78414.1"/>
    <property type="molecule type" value="Genomic_DNA"/>
</dbReference>
<evidence type="ECO:0000313" key="2">
    <source>
        <dbReference type="Proteomes" id="UP000198847"/>
    </source>
</evidence>
<dbReference type="Proteomes" id="UP000198847">
    <property type="component" value="Unassembled WGS sequence"/>
</dbReference>
<gene>
    <name evidence="1" type="ORF">SAMN04490178_10576</name>
</gene>
<evidence type="ECO:0000313" key="1">
    <source>
        <dbReference type="EMBL" id="SEO78414.1"/>
    </source>
</evidence>
<protein>
    <recommendedName>
        <fullName evidence="3">DUF1963 domain-containing protein</fullName>
    </recommendedName>
</protein>
<organism evidence="1 2">
    <name type="scientific">Propionispora vibrioides</name>
    <dbReference type="NCBI Taxonomy" id="112903"/>
    <lineage>
        <taxon>Bacteria</taxon>
        <taxon>Bacillati</taxon>
        <taxon>Bacillota</taxon>
        <taxon>Negativicutes</taxon>
        <taxon>Selenomonadales</taxon>
        <taxon>Sporomusaceae</taxon>
        <taxon>Propionispora</taxon>
    </lineage>
</organism>
<dbReference type="AlphaFoldDB" id="A0A1H8SJ60"/>
<dbReference type="OrthoDB" id="8792814at2"/>
<reference evidence="1 2" key="1">
    <citation type="submission" date="2016-10" db="EMBL/GenBank/DDBJ databases">
        <authorList>
            <person name="de Groot N.N."/>
        </authorList>
    </citation>
    <scope>NUCLEOTIDE SEQUENCE [LARGE SCALE GENOMIC DNA]</scope>
    <source>
        <strain evidence="1 2">DSM 13305</strain>
    </source>
</reference>
<dbReference type="RefSeq" id="WP_091744772.1">
    <property type="nucleotide sequence ID" value="NZ_FODY01000005.1"/>
</dbReference>
<name>A0A1H8SJ60_9FIRM</name>
<proteinExistence type="predicted"/>
<keyword evidence="2" id="KW-1185">Reference proteome</keyword>
<sequence>MTVDEIKEILKRKAIIFHTGGKRPTKELLESWIGRVGWKQQDEDLPLDSIGKNMMPIATIFLKGIPFCPMELLGTELVTIFMSEEIWDNLIAEDLSPWFTIRTYKSLDDLVPCEYKSDLMNPFPIMPEFVENDFPTWDGGGIPSVIEDVILKLENTDGIDYFDDICEEIYAQYKIGGYPVFCQSGHWFGEGYSFVLQISSDEKAKFNIVDNGNFYFYSNPQKADWKVYCDFY</sequence>
<dbReference type="Gene3D" id="2.30.320.10">
    <property type="entry name" value="YwqG-like"/>
    <property type="match status" value="1"/>
</dbReference>
<evidence type="ECO:0008006" key="3">
    <source>
        <dbReference type="Google" id="ProtNLM"/>
    </source>
</evidence>